<sequence length="261" mass="29356">MSVQSLLNRLNLLGQQVNDRKDILDLWKDLRLEFLRDPTLTTQKFPSWALKNVHPKALALVTNTIYVNNIDGLRGDISRRLKNISTRFNSTPGVFIFCFGITITSSRACLDALNALQQSHPQVSLVDLYNRYLETHADGPGRKGTSKELAKIRLAIQRFNPDIWNKHHPHLTRSTPQPASRPGLAIELEPDNIIAAPSAAVAAVEHESDQEPEQDPAQDPEQDPDFDLDGNDFDDNQGLPAAESHSDTDSDNNRHHHNYDY</sequence>
<gene>
    <name evidence="2" type="ORF">CSUB01_10195</name>
</gene>
<dbReference type="HOGENOM" id="CLU_1065634_0_0_1"/>
<keyword evidence="3" id="KW-1185">Reference proteome</keyword>
<proteinExistence type="predicted"/>
<name>A0A066XRY3_COLSU</name>
<dbReference type="AlphaFoldDB" id="A0A066XRY3"/>
<comment type="caution">
    <text evidence="2">The sequence shown here is derived from an EMBL/GenBank/DDBJ whole genome shotgun (WGS) entry which is preliminary data.</text>
</comment>
<organism evidence="2 3">
    <name type="scientific">Colletotrichum sublineola</name>
    <name type="common">Sorghum anthracnose fungus</name>
    <dbReference type="NCBI Taxonomy" id="1173701"/>
    <lineage>
        <taxon>Eukaryota</taxon>
        <taxon>Fungi</taxon>
        <taxon>Dikarya</taxon>
        <taxon>Ascomycota</taxon>
        <taxon>Pezizomycotina</taxon>
        <taxon>Sordariomycetes</taxon>
        <taxon>Hypocreomycetidae</taxon>
        <taxon>Glomerellales</taxon>
        <taxon>Glomerellaceae</taxon>
        <taxon>Colletotrichum</taxon>
        <taxon>Colletotrichum graminicola species complex</taxon>
    </lineage>
</organism>
<feature type="compositionally biased region" description="Acidic residues" evidence="1">
    <location>
        <begin position="210"/>
        <end position="235"/>
    </location>
</feature>
<dbReference type="STRING" id="1173701.A0A066XRY3"/>
<dbReference type="GO" id="GO:0008233">
    <property type="term" value="F:peptidase activity"/>
    <property type="evidence" value="ECO:0007669"/>
    <property type="project" value="UniProtKB-KW"/>
</dbReference>
<keyword evidence="2" id="KW-0645">Protease</keyword>
<accession>A0A066XRY3</accession>
<keyword evidence="2" id="KW-0378">Hydrolase</keyword>
<dbReference type="Proteomes" id="UP000027238">
    <property type="component" value="Unassembled WGS sequence"/>
</dbReference>
<reference evidence="3" key="1">
    <citation type="journal article" date="2014" name="Genome Announc.">
        <title>Draft genome sequence of Colletotrichum sublineola, a destructive pathogen of cultivated sorghum.</title>
        <authorList>
            <person name="Baroncelli R."/>
            <person name="Sanz-Martin J.M."/>
            <person name="Rech G.E."/>
            <person name="Sukno S.A."/>
            <person name="Thon M.R."/>
        </authorList>
    </citation>
    <scope>NUCLEOTIDE SEQUENCE [LARGE SCALE GENOMIC DNA]</scope>
    <source>
        <strain evidence="3">TX430BB</strain>
    </source>
</reference>
<feature type="compositionally biased region" description="Basic and acidic residues" evidence="1">
    <location>
        <begin position="244"/>
        <end position="261"/>
    </location>
</feature>
<dbReference type="GO" id="GO:0006508">
    <property type="term" value="P:proteolysis"/>
    <property type="evidence" value="ECO:0007669"/>
    <property type="project" value="UniProtKB-KW"/>
</dbReference>
<evidence type="ECO:0000313" key="2">
    <source>
        <dbReference type="EMBL" id="KDN71612.1"/>
    </source>
</evidence>
<dbReference type="eggNOG" id="ENOG502T5V9">
    <property type="taxonomic scope" value="Eukaryota"/>
</dbReference>
<evidence type="ECO:0000313" key="3">
    <source>
        <dbReference type="Proteomes" id="UP000027238"/>
    </source>
</evidence>
<feature type="region of interest" description="Disordered" evidence="1">
    <location>
        <begin position="200"/>
        <end position="261"/>
    </location>
</feature>
<protein>
    <submittedName>
        <fullName evidence="2">Putative Ulp1 protease family protein</fullName>
    </submittedName>
</protein>
<dbReference type="EMBL" id="JMSE01000148">
    <property type="protein sequence ID" value="KDN71612.1"/>
    <property type="molecule type" value="Genomic_DNA"/>
</dbReference>
<evidence type="ECO:0000256" key="1">
    <source>
        <dbReference type="SAM" id="MobiDB-lite"/>
    </source>
</evidence>